<dbReference type="InterPro" id="IPR017871">
    <property type="entry name" value="ABC_transporter-like_CS"/>
</dbReference>
<organism evidence="10 11">
    <name type="scientific">Nostoc spongiaeforme FACHB-130</name>
    <dbReference type="NCBI Taxonomy" id="1357510"/>
    <lineage>
        <taxon>Bacteria</taxon>
        <taxon>Bacillati</taxon>
        <taxon>Cyanobacteriota</taxon>
        <taxon>Cyanophyceae</taxon>
        <taxon>Nostocales</taxon>
        <taxon>Nostocaceae</taxon>
        <taxon>Nostoc</taxon>
    </lineage>
</organism>
<evidence type="ECO:0000256" key="4">
    <source>
        <dbReference type="ARBA" id="ARBA00022840"/>
    </source>
</evidence>
<keyword evidence="5 7" id="KW-1133">Transmembrane helix</keyword>
<comment type="caution">
    <text evidence="10">The sequence shown here is derived from an EMBL/GenBank/DDBJ whole genome shotgun (WGS) entry which is preliminary data.</text>
</comment>
<evidence type="ECO:0000256" key="6">
    <source>
        <dbReference type="ARBA" id="ARBA00023136"/>
    </source>
</evidence>
<dbReference type="InterPro" id="IPR003439">
    <property type="entry name" value="ABC_transporter-like_ATP-bd"/>
</dbReference>
<feature type="transmembrane region" description="Helical" evidence="7">
    <location>
        <begin position="68"/>
        <end position="86"/>
    </location>
</feature>
<evidence type="ECO:0000313" key="11">
    <source>
        <dbReference type="Proteomes" id="UP000603457"/>
    </source>
</evidence>
<evidence type="ECO:0000256" key="3">
    <source>
        <dbReference type="ARBA" id="ARBA00022741"/>
    </source>
</evidence>
<sequence length="593" mass="64549">MRGTSPIVASEQLATQQLSTVRRFLQYLRPYRKEIPIALTLVLIGASTQAIAPFLLGWSVDHLIAQGNLPGLLLLLGLLAIIYVLGISATRGQIVRVGWIMQRLLAQLRQDIFLKIQSLPLSFFDRSEAGDLMSRLLNDVNTVNQAFGQTVAQMLGNVFSLIGIVIAMLAINVQLGLLSNLVVPLMIFTTSLFARWARARFRVTRQTIGDLSAKLEEDISSVREAQAFNRVHINIQEFDLLNAANRDANVEAVAITAAFLPSIDFLNTLATAGVLAYGGYLAVTGAATVGVVTSFLLYVQQFFRPIQILSQFYTQAQSAFAGLERIFLLLDEPAQLRDAPDAKEMPAIQGEVRFENVTFGYNLEQLVLKGVNLHASPGQMIALVGPTGSGKTTIINLILRFYDVSGGAVKIDDIDVRSVTQASLRRQIGIVLQDNILFSGTVAENIAFGAPYASQAEIESAAQLANVHEFITSLPQGYATQLGERGAPLSQGQRQLISIARAVLINPRILILDEATSSIDTRTEALVQSAIARLLQGRTSFVIAHRLSTVTQADQVLVIQQGQIVEQGTHTQLIEQQGVYANLYSLQLGANNS</sequence>
<name>A0ABR8FV46_9NOSO</name>
<dbReference type="SUPFAM" id="SSF52540">
    <property type="entry name" value="P-loop containing nucleoside triphosphate hydrolases"/>
    <property type="match status" value="1"/>
</dbReference>
<dbReference type="Proteomes" id="UP000603457">
    <property type="component" value="Unassembled WGS sequence"/>
</dbReference>
<dbReference type="Pfam" id="PF00005">
    <property type="entry name" value="ABC_tran"/>
    <property type="match status" value="1"/>
</dbReference>
<dbReference type="GO" id="GO:0005524">
    <property type="term" value="F:ATP binding"/>
    <property type="evidence" value="ECO:0007669"/>
    <property type="project" value="UniProtKB-KW"/>
</dbReference>
<feature type="transmembrane region" description="Helical" evidence="7">
    <location>
        <begin position="177"/>
        <end position="197"/>
    </location>
</feature>
<proteinExistence type="predicted"/>
<evidence type="ECO:0000256" key="2">
    <source>
        <dbReference type="ARBA" id="ARBA00022692"/>
    </source>
</evidence>
<evidence type="ECO:0000256" key="5">
    <source>
        <dbReference type="ARBA" id="ARBA00022989"/>
    </source>
</evidence>
<dbReference type="PROSITE" id="PS00211">
    <property type="entry name" value="ABC_TRANSPORTER_1"/>
    <property type="match status" value="1"/>
</dbReference>
<evidence type="ECO:0000259" key="9">
    <source>
        <dbReference type="PROSITE" id="PS50929"/>
    </source>
</evidence>
<reference evidence="10 11" key="1">
    <citation type="journal article" date="2020" name="ISME J.">
        <title>Comparative genomics reveals insights into cyanobacterial evolution and habitat adaptation.</title>
        <authorList>
            <person name="Chen M.Y."/>
            <person name="Teng W.K."/>
            <person name="Zhao L."/>
            <person name="Hu C.X."/>
            <person name="Zhou Y.K."/>
            <person name="Han B.P."/>
            <person name="Song L.R."/>
            <person name="Shu W.S."/>
        </authorList>
    </citation>
    <scope>NUCLEOTIDE SEQUENCE [LARGE SCALE GENOMIC DNA]</scope>
    <source>
        <strain evidence="10 11">FACHB-130</strain>
    </source>
</reference>
<dbReference type="Gene3D" id="3.40.50.300">
    <property type="entry name" value="P-loop containing nucleotide triphosphate hydrolases"/>
    <property type="match status" value="1"/>
</dbReference>
<dbReference type="PROSITE" id="PS50929">
    <property type="entry name" value="ABC_TM1F"/>
    <property type="match status" value="1"/>
</dbReference>
<keyword evidence="3" id="KW-0547">Nucleotide-binding</keyword>
<feature type="domain" description="ABC transmembrane type-1" evidence="9">
    <location>
        <begin position="37"/>
        <end position="318"/>
    </location>
</feature>
<evidence type="ECO:0000256" key="1">
    <source>
        <dbReference type="ARBA" id="ARBA00004651"/>
    </source>
</evidence>
<dbReference type="SUPFAM" id="SSF90123">
    <property type="entry name" value="ABC transporter transmembrane region"/>
    <property type="match status" value="1"/>
</dbReference>
<dbReference type="Gene3D" id="1.20.1560.10">
    <property type="entry name" value="ABC transporter type 1, transmembrane domain"/>
    <property type="match status" value="1"/>
</dbReference>
<dbReference type="CDD" id="cd18545">
    <property type="entry name" value="ABC_6TM_YknV_like"/>
    <property type="match status" value="1"/>
</dbReference>
<evidence type="ECO:0000259" key="8">
    <source>
        <dbReference type="PROSITE" id="PS50893"/>
    </source>
</evidence>
<dbReference type="InterPro" id="IPR039421">
    <property type="entry name" value="Type_1_exporter"/>
</dbReference>
<dbReference type="InterPro" id="IPR011527">
    <property type="entry name" value="ABC1_TM_dom"/>
</dbReference>
<dbReference type="SMART" id="SM00382">
    <property type="entry name" value="AAA"/>
    <property type="match status" value="1"/>
</dbReference>
<comment type="subcellular location">
    <subcellularLocation>
        <location evidence="1">Cell membrane</location>
        <topology evidence="1">Multi-pass membrane protein</topology>
    </subcellularLocation>
</comment>
<keyword evidence="11" id="KW-1185">Reference proteome</keyword>
<feature type="domain" description="ABC transporter" evidence="8">
    <location>
        <begin position="352"/>
        <end position="586"/>
    </location>
</feature>
<evidence type="ECO:0000256" key="7">
    <source>
        <dbReference type="SAM" id="Phobius"/>
    </source>
</evidence>
<dbReference type="InterPro" id="IPR027417">
    <property type="entry name" value="P-loop_NTPase"/>
</dbReference>
<dbReference type="InterPro" id="IPR003593">
    <property type="entry name" value="AAA+_ATPase"/>
</dbReference>
<feature type="transmembrane region" description="Helical" evidence="7">
    <location>
        <begin position="154"/>
        <end position="171"/>
    </location>
</feature>
<feature type="transmembrane region" description="Helical" evidence="7">
    <location>
        <begin position="35"/>
        <end position="56"/>
    </location>
</feature>
<dbReference type="PROSITE" id="PS50893">
    <property type="entry name" value="ABC_TRANSPORTER_2"/>
    <property type="match status" value="1"/>
</dbReference>
<evidence type="ECO:0000313" key="10">
    <source>
        <dbReference type="EMBL" id="MBD2594978.1"/>
    </source>
</evidence>
<dbReference type="Pfam" id="PF00664">
    <property type="entry name" value="ABC_membrane"/>
    <property type="match status" value="1"/>
</dbReference>
<gene>
    <name evidence="10" type="ORF">H6G74_11635</name>
</gene>
<dbReference type="InterPro" id="IPR036640">
    <property type="entry name" value="ABC1_TM_sf"/>
</dbReference>
<feature type="transmembrane region" description="Helical" evidence="7">
    <location>
        <begin position="274"/>
        <end position="299"/>
    </location>
</feature>
<keyword evidence="2 7" id="KW-0812">Transmembrane</keyword>
<keyword evidence="6 7" id="KW-0472">Membrane</keyword>
<protein>
    <submittedName>
        <fullName evidence="10">ABC transporter ATP-binding protein</fullName>
    </submittedName>
</protein>
<dbReference type="PANTHER" id="PTHR43394:SF1">
    <property type="entry name" value="ATP-BINDING CASSETTE SUB-FAMILY B MEMBER 10, MITOCHONDRIAL"/>
    <property type="match status" value="1"/>
</dbReference>
<dbReference type="EMBL" id="JACJTB010000012">
    <property type="protein sequence ID" value="MBD2594978.1"/>
    <property type="molecule type" value="Genomic_DNA"/>
</dbReference>
<accession>A0ABR8FV46</accession>
<dbReference type="RefSeq" id="WP_190967816.1">
    <property type="nucleotide sequence ID" value="NZ_JACJTB010000012.1"/>
</dbReference>
<dbReference type="PANTHER" id="PTHR43394">
    <property type="entry name" value="ATP-DEPENDENT PERMEASE MDL1, MITOCHONDRIAL"/>
    <property type="match status" value="1"/>
</dbReference>
<keyword evidence="4 10" id="KW-0067">ATP-binding</keyword>